<dbReference type="InterPro" id="IPR042094">
    <property type="entry name" value="T2SS_GspF_sf"/>
</dbReference>
<feature type="domain" description="Type II secretion system protein GspF" evidence="9">
    <location>
        <begin position="56"/>
        <end position="169"/>
    </location>
</feature>
<dbReference type="PRINTS" id="PR00812">
    <property type="entry name" value="BCTERIALGSPF"/>
</dbReference>
<dbReference type="PANTHER" id="PTHR30012">
    <property type="entry name" value="GENERAL SECRETION PATHWAY PROTEIN"/>
    <property type="match status" value="1"/>
</dbReference>
<feature type="transmembrane region" description="Helical" evidence="8">
    <location>
        <begin position="145"/>
        <end position="168"/>
    </location>
</feature>
<dbReference type="GO" id="GO:0005886">
    <property type="term" value="C:plasma membrane"/>
    <property type="evidence" value="ECO:0007669"/>
    <property type="project" value="UniProtKB-SubCell"/>
</dbReference>
<dbReference type="Pfam" id="PF00482">
    <property type="entry name" value="T2SSF"/>
    <property type="match status" value="2"/>
</dbReference>
<keyword evidence="5 8" id="KW-0812">Transmembrane</keyword>
<keyword evidence="4" id="KW-0997">Cell inner membrane</keyword>
<feature type="transmembrane region" description="Helical" evidence="8">
    <location>
        <begin position="353"/>
        <end position="374"/>
    </location>
</feature>
<dbReference type="Gene3D" id="1.20.81.30">
    <property type="entry name" value="Type II secretion system (T2SS), domain F"/>
    <property type="match status" value="2"/>
</dbReference>
<evidence type="ECO:0000256" key="8">
    <source>
        <dbReference type="SAM" id="Phobius"/>
    </source>
</evidence>
<gene>
    <name evidence="10" type="primary">epsF_26</name>
    <name evidence="10" type="ORF">GALL_344350</name>
</gene>
<name>A0A1J5QV69_9ZZZZ</name>
<accession>A0A1J5QV69</accession>
<evidence type="ECO:0000256" key="7">
    <source>
        <dbReference type="ARBA" id="ARBA00023136"/>
    </source>
</evidence>
<protein>
    <submittedName>
        <fullName evidence="10">Type II secretion system protein F</fullName>
    </submittedName>
</protein>
<dbReference type="AlphaFoldDB" id="A0A1J5QV69"/>
<keyword evidence="6 8" id="KW-1133">Transmembrane helix</keyword>
<evidence type="ECO:0000256" key="6">
    <source>
        <dbReference type="ARBA" id="ARBA00022989"/>
    </source>
</evidence>
<proteinExistence type="inferred from homology"/>
<evidence type="ECO:0000256" key="3">
    <source>
        <dbReference type="ARBA" id="ARBA00022475"/>
    </source>
</evidence>
<evidence type="ECO:0000256" key="2">
    <source>
        <dbReference type="ARBA" id="ARBA00005745"/>
    </source>
</evidence>
<keyword evidence="7 8" id="KW-0472">Membrane</keyword>
<dbReference type="FunFam" id="1.20.81.30:FF:000001">
    <property type="entry name" value="Type II secretion system protein F"/>
    <property type="match status" value="1"/>
</dbReference>
<organism evidence="10">
    <name type="scientific">mine drainage metagenome</name>
    <dbReference type="NCBI Taxonomy" id="410659"/>
    <lineage>
        <taxon>unclassified sequences</taxon>
        <taxon>metagenomes</taxon>
        <taxon>ecological metagenomes</taxon>
    </lineage>
</organism>
<comment type="caution">
    <text evidence="10">The sequence shown here is derived from an EMBL/GenBank/DDBJ whole genome shotgun (WGS) entry which is preliminary data.</text>
</comment>
<evidence type="ECO:0000259" key="9">
    <source>
        <dbReference type="Pfam" id="PF00482"/>
    </source>
</evidence>
<evidence type="ECO:0000256" key="4">
    <source>
        <dbReference type="ARBA" id="ARBA00022519"/>
    </source>
</evidence>
<comment type="subcellular location">
    <subcellularLocation>
        <location evidence="1">Cell inner membrane</location>
        <topology evidence="1">Multi-pass membrane protein</topology>
    </subcellularLocation>
</comment>
<sequence length="382" mass="42838">MEAANDIGLELRLKHMGLDLITFNVDMRHHGLFGGHTVSMQELVMFCFELEQLTFAGIPLLDGLRDLRDSTLHPNLQKVIGELVSDVEGGKQLSLAMTCHPRVFSDVVVSLVRAGEETGKLPEVLGHLASTLKWQDELIAQTRRLLAYPLFVLAAVLVAITALMTYMVPQLVSFLHNMGQELPLKLRILIMLSDMFAHYWWLILSLPVIAVTTGAAAIRQSPLVLYRYDYVKLHLPVIGEILQKIIMARFARYFALMYQTGIPVLDAIKSCQHIASNRVVVEALERVWQQITAGGSMHESFHNAGLFPSLMVRMIRVGETTGALDKALLNISYFYDRDVRESMEKRLKMLEPVLTVVLGMLLAMLMVSVLGPVYDTLGQLKL</sequence>
<feature type="domain" description="Type II secretion system protein GspF" evidence="9">
    <location>
        <begin position="250"/>
        <end position="371"/>
    </location>
</feature>
<comment type="similarity">
    <text evidence="2">Belongs to the GSP F family.</text>
</comment>
<dbReference type="PANTHER" id="PTHR30012:SF0">
    <property type="entry name" value="TYPE II SECRETION SYSTEM PROTEIN F-RELATED"/>
    <property type="match status" value="1"/>
</dbReference>
<keyword evidence="3" id="KW-1003">Cell membrane</keyword>
<feature type="transmembrane region" description="Helical" evidence="8">
    <location>
        <begin position="199"/>
        <end position="218"/>
    </location>
</feature>
<evidence type="ECO:0000256" key="5">
    <source>
        <dbReference type="ARBA" id="ARBA00022692"/>
    </source>
</evidence>
<dbReference type="InterPro" id="IPR018076">
    <property type="entry name" value="T2SS_GspF_dom"/>
</dbReference>
<evidence type="ECO:0000256" key="1">
    <source>
        <dbReference type="ARBA" id="ARBA00004429"/>
    </source>
</evidence>
<dbReference type="InterPro" id="IPR003004">
    <property type="entry name" value="GspF/PilC"/>
</dbReference>
<dbReference type="EMBL" id="MLJW01000675">
    <property type="protein sequence ID" value="OIQ83751.1"/>
    <property type="molecule type" value="Genomic_DNA"/>
</dbReference>
<reference evidence="10" key="1">
    <citation type="submission" date="2016-10" db="EMBL/GenBank/DDBJ databases">
        <title>Sequence of Gallionella enrichment culture.</title>
        <authorList>
            <person name="Poehlein A."/>
            <person name="Muehling M."/>
            <person name="Daniel R."/>
        </authorList>
    </citation>
    <scope>NUCLEOTIDE SEQUENCE</scope>
</reference>
<evidence type="ECO:0000313" key="10">
    <source>
        <dbReference type="EMBL" id="OIQ83751.1"/>
    </source>
</evidence>